<gene>
    <name evidence="5" type="ORF">SMD27_20740</name>
</gene>
<evidence type="ECO:0000259" key="4">
    <source>
        <dbReference type="Pfam" id="PF01494"/>
    </source>
</evidence>
<sequence>MSKPHVRSDGNPKDNREVGSPRQRVLIVGGGIGGLTLALSLHQLNIPCAVFEAATDIKELGVGINILPHAARALKPLGVLEELDEIAIRTRRLRYLNHLGQEILRSECGLWGGHDMPQLSIHRGRLHGVLWRAAQARLPVGAVRTGHRLLNFLQDAEGVTARFTLADGSQVEEPGQILIGADGIHSAVRGLLHPEDGGLRWQGSQLWRGVVDWPVFEGGNVMLIAADGLAKLTIYPIGEGRSPRTRLTNWVMNGKVGGGAFPPRREDWSRQGKLEEVLPFAKRLRLPFLDLEALIRATPRFFEYPECDRDPLPWWTQGRVTLLGDAAHPMYPSGSNGAAQSILDARCLAKLLSALPLEAALKAYEAERRPKTAEVVRTNRRGGPERVLNLVAERAPEGFTRLDDVITSAELTDIVGGYAQLVGLAGSR</sequence>
<dbReference type="SUPFAM" id="SSF51905">
    <property type="entry name" value="FAD/NAD(P)-binding domain"/>
    <property type="match status" value="1"/>
</dbReference>
<protein>
    <submittedName>
        <fullName evidence="5">Flavin-dependent oxidoreductase</fullName>
    </submittedName>
</protein>
<dbReference type="EMBL" id="JAXCLW010000008">
    <property type="protein sequence ID" value="MDY0885282.1"/>
    <property type="molecule type" value="Genomic_DNA"/>
</dbReference>
<name>A0ABU5EGB4_9PROT</name>
<keyword evidence="2" id="KW-0503">Monooxygenase</keyword>
<dbReference type="PRINTS" id="PR00420">
    <property type="entry name" value="RNGMNOXGNASE"/>
</dbReference>
<dbReference type="Gene3D" id="3.50.50.60">
    <property type="entry name" value="FAD/NAD(P)-binding domain"/>
    <property type="match status" value="1"/>
</dbReference>
<dbReference type="Proteomes" id="UP001279642">
    <property type="component" value="Unassembled WGS sequence"/>
</dbReference>
<feature type="region of interest" description="Disordered" evidence="3">
    <location>
        <begin position="1"/>
        <end position="20"/>
    </location>
</feature>
<dbReference type="PANTHER" id="PTHR13789">
    <property type="entry name" value="MONOOXYGENASE"/>
    <property type="match status" value="1"/>
</dbReference>
<dbReference type="PANTHER" id="PTHR13789:SF268">
    <property type="entry name" value="5-METHYLPHENAZINE-1-CARBOXYLATE 1-MONOOXYGENASE"/>
    <property type="match status" value="1"/>
</dbReference>
<feature type="compositionally biased region" description="Basic and acidic residues" evidence="3">
    <location>
        <begin position="1"/>
        <end position="19"/>
    </location>
</feature>
<feature type="domain" description="FAD-binding" evidence="4">
    <location>
        <begin position="24"/>
        <end position="191"/>
    </location>
</feature>
<keyword evidence="6" id="KW-1185">Reference proteome</keyword>
<evidence type="ECO:0000256" key="1">
    <source>
        <dbReference type="ARBA" id="ARBA00023002"/>
    </source>
</evidence>
<dbReference type="InterPro" id="IPR050493">
    <property type="entry name" value="FAD-dep_Monooxygenase_BioMet"/>
</dbReference>
<evidence type="ECO:0000313" key="6">
    <source>
        <dbReference type="Proteomes" id="UP001279642"/>
    </source>
</evidence>
<keyword evidence="1" id="KW-0560">Oxidoreductase</keyword>
<organism evidence="5 6">
    <name type="scientific">Dongia soli</name>
    <dbReference type="NCBI Taxonomy" id="600628"/>
    <lineage>
        <taxon>Bacteria</taxon>
        <taxon>Pseudomonadati</taxon>
        <taxon>Pseudomonadota</taxon>
        <taxon>Alphaproteobacteria</taxon>
        <taxon>Rhodospirillales</taxon>
        <taxon>Dongiaceae</taxon>
        <taxon>Dongia</taxon>
    </lineage>
</organism>
<evidence type="ECO:0000313" key="5">
    <source>
        <dbReference type="EMBL" id="MDY0885282.1"/>
    </source>
</evidence>
<dbReference type="NCBIfam" id="NF005720">
    <property type="entry name" value="PRK07538.1"/>
    <property type="match status" value="1"/>
</dbReference>
<dbReference type="RefSeq" id="WP_320510355.1">
    <property type="nucleotide sequence ID" value="NZ_JAXCLW010000008.1"/>
</dbReference>
<reference evidence="5 6" key="1">
    <citation type="journal article" date="2016" name="Antonie Van Leeuwenhoek">
        <title>Dongia soli sp. nov., isolated from soil from Dokdo, Korea.</title>
        <authorList>
            <person name="Kim D.U."/>
            <person name="Lee H."/>
            <person name="Kim H."/>
            <person name="Kim S.G."/>
            <person name="Ka J.O."/>
        </authorList>
    </citation>
    <scope>NUCLEOTIDE SEQUENCE [LARGE SCALE GENOMIC DNA]</scope>
    <source>
        <strain evidence="5 6">D78</strain>
    </source>
</reference>
<feature type="domain" description="FAD-binding" evidence="4">
    <location>
        <begin position="315"/>
        <end position="377"/>
    </location>
</feature>
<comment type="caution">
    <text evidence="5">The sequence shown here is derived from an EMBL/GenBank/DDBJ whole genome shotgun (WGS) entry which is preliminary data.</text>
</comment>
<dbReference type="InterPro" id="IPR002938">
    <property type="entry name" value="FAD-bd"/>
</dbReference>
<proteinExistence type="predicted"/>
<dbReference type="SUPFAM" id="SSF54373">
    <property type="entry name" value="FAD-linked reductases, C-terminal domain"/>
    <property type="match status" value="1"/>
</dbReference>
<evidence type="ECO:0000256" key="3">
    <source>
        <dbReference type="SAM" id="MobiDB-lite"/>
    </source>
</evidence>
<evidence type="ECO:0000256" key="2">
    <source>
        <dbReference type="ARBA" id="ARBA00023033"/>
    </source>
</evidence>
<accession>A0ABU5EGB4</accession>
<dbReference type="Gene3D" id="3.30.9.30">
    <property type="match status" value="1"/>
</dbReference>
<dbReference type="Pfam" id="PF01494">
    <property type="entry name" value="FAD_binding_3"/>
    <property type="match status" value="2"/>
</dbReference>
<dbReference type="InterPro" id="IPR036188">
    <property type="entry name" value="FAD/NAD-bd_sf"/>
</dbReference>